<dbReference type="EC" id="2.5.1.32" evidence="1"/>
<gene>
    <name evidence="1" type="ORF">RIEGSTA812A_PEG_363</name>
</gene>
<dbReference type="GO" id="GO:0046905">
    <property type="term" value="F:15-cis-phytoene synthase activity"/>
    <property type="evidence" value="ECO:0007669"/>
    <property type="project" value="UniProtKB-EC"/>
</dbReference>
<evidence type="ECO:0000313" key="1">
    <source>
        <dbReference type="EMBL" id="VBB68890.1"/>
    </source>
</evidence>
<proteinExistence type="predicted"/>
<dbReference type="Pfam" id="PF00494">
    <property type="entry name" value="SQS_PSY"/>
    <property type="match status" value="1"/>
</dbReference>
<dbReference type="InterPro" id="IPR008949">
    <property type="entry name" value="Isoprenoid_synthase_dom_sf"/>
</dbReference>
<protein>
    <submittedName>
        <fullName evidence="1">Phytoene synthase</fullName>
        <ecNumber evidence="1">2.5.1.32</ecNumber>
    </submittedName>
</protein>
<dbReference type="PANTHER" id="PTHR31480">
    <property type="entry name" value="BIFUNCTIONAL LYCOPENE CYCLASE/PHYTOENE SYNTHASE"/>
    <property type="match status" value="1"/>
</dbReference>
<reference evidence="1" key="1">
    <citation type="submission" date="2018-10" db="EMBL/GenBank/DDBJ databases">
        <authorList>
            <person name="Gruber-Vodicka H."/>
            <person name="Jaeckle O."/>
        </authorList>
    </citation>
    <scope>NUCLEOTIDE SEQUENCE</scope>
</reference>
<dbReference type="AlphaFoldDB" id="A0A484H667"/>
<organism evidence="1">
    <name type="scientific">invertebrate metagenome</name>
    <dbReference type="NCBI Taxonomy" id="1711999"/>
    <lineage>
        <taxon>unclassified sequences</taxon>
        <taxon>metagenomes</taxon>
        <taxon>organismal metagenomes</taxon>
    </lineage>
</organism>
<name>A0A484H667_9ZZZZ</name>
<dbReference type="SUPFAM" id="SSF48576">
    <property type="entry name" value="Terpenoid synthases"/>
    <property type="match status" value="1"/>
</dbReference>
<dbReference type="Gene3D" id="1.10.600.10">
    <property type="entry name" value="Farnesyl Diphosphate Synthase"/>
    <property type="match status" value="1"/>
</dbReference>
<keyword evidence="1" id="KW-0808">Transferase</keyword>
<dbReference type="InterPro" id="IPR002060">
    <property type="entry name" value="Squ/phyt_synthse"/>
</dbReference>
<sequence>MWNSKLLAEEASAMFSNAIEMVRLTGKTQRDENFPVGSFLLSKTVRPLIAAFYRFARTADDLADDPVLDSQTKLAKLDTMDSALQGLSPVPAWAQSAWHLRQLLLQHSGLFSVDQPRALLLAFRRDAVNEDSRNWVDLLDYCRMSANPVGRFLLGIHYETNPAALTASDALCTALQVLNHLQDCHKDFTALNRVYVPADLLAAEGLDRTILGARKAPPGLLRVFNHMLDEVESLVMAAHHLPAAIACRRFRMEATVTLALALRLLHRLRHQDLLAHFYGLRRFDWIAAMGVAMGWQSPLKKFRAALLRAPESDCEQCRERPLPRCHDRNGE</sequence>
<dbReference type="SFLD" id="SFLDS00005">
    <property type="entry name" value="Isoprenoid_Synthase_Type_I"/>
    <property type="match status" value="1"/>
</dbReference>
<accession>A0A484H667</accession>
<dbReference type="EMBL" id="LR026963">
    <property type="protein sequence ID" value="VBB68890.1"/>
    <property type="molecule type" value="Genomic_DNA"/>
</dbReference>
<dbReference type="SFLD" id="SFLDG01018">
    <property type="entry name" value="Squalene/Phytoene_Synthase_Lik"/>
    <property type="match status" value="1"/>
</dbReference>